<protein>
    <submittedName>
        <fullName evidence="15">DgyrCDS977</fullName>
    </submittedName>
</protein>
<evidence type="ECO:0000256" key="14">
    <source>
        <dbReference type="SAM" id="Phobius"/>
    </source>
</evidence>
<dbReference type="Proteomes" id="UP000549394">
    <property type="component" value="Unassembled WGS sequence"/>
</dbReference>
<feature type="transmembrane region" description="Helical" evidence="14">
    <location>
        <begin position="150"/>
        <end position="183"/>
    </location>
</feature>
<dbReference type="AlphaFoldDB" id="A0A7I8V7P7"/>
<keyword evidence="11" id="KW-0325">Glycoprotein</keyword>
<feature type="transmembrane region" description="Helical" evidence="14">
    <location>
        <begin position="35"/>
        <end position="56"/>
    </location>
</feature>
<dbReference type="GO" id="GO:0005886">
    <property type="term" value="C:plasma membrane"/>
    <property type="evidence" value="ECO:0007669"/>
    <property type="project" value="TreeGrafter"/>
</dbReference>
<feature type="transmembrane region" description="Helical" evidence="14">
    <location>
        <begin position="189"/>
        <end position="208"/>
    </location>
</feature>
<evidence type="ECO:0000256" key="8">
    <source>
        <dbReference type="ARBA" id="ARBA00023053"/>
    </source>
</evidence>
<comment type="similarity">
    <text evidence="2 13">Belongs to the sodium:solute symporter (SSF) (TC 2.A.21) family.</text>
</comment>
<dbReference type="OrthoDB" id="546820at2759"/>
<evidence type="ECO:0000256" key="11">
    <source>
        <dbReference type="ARBA" id="ARBA00023180"/>
    </source>
</evidence>
<name>A0A7I8V7P7_9ANNE</name>
<evidence type="ECO:0000256" key="9">
    <source>
        <dbReference type="ARBA" id="ARBA00023065"/>
    </source>
</evidence>
<evidence type="ECO:0000256" key="12">
    <source>
        <dbReference type="ARBA" id="ARBA00023201"/>
    </source>
</evidence>
<feature type="transmembrane region" description="Helical" evidence="14">
    <location>
        <begin position="444"/>
        <end position="465"/>
    </location>
</feature>
<reference evidence="15 16" key="1">
    <citation type="submission" date="2020-08" db="EMBL/GenBank/DDBJ databases">
        <authorList>
            <person name="Hejnol A."/>
        </authorList>
    </citation>
    <scope>NUCLEOTIDE SEQUENCE [LARGE SCALE GENOMIC DNA]</scope>
</reference>
<evidence type="ECO:0000256" key="4">
    <source>
        <dbReference type="ARBA" id="ARBA00022692"/>
    </source>
</evidence>
<comment type="caution">
    <text evidence="15">The sequence shown here is derived from an EMBL/GenBank/DDBJ whole genome shotgun (WGS) entry which is preliminary data.</text>
</comment>
<evidence type="ECO:0000256" key="10">
    <source>
        <dbReference type="ARBA" id="ARBA00023136"/>
    </source>
</evidence>
<dbReference type="InterPro" id="IPR038377">
    <property type="entry name" value="Na/Glc_symporter_sf"/>
</dbReference>
<evidence type="ECO:0000256" key="5">
    <source>
        <dbReference type="ARBA" id="ARBA00022847"/>
    </source>
</evidence>
<evidence type="ECO:0000256" key="7">
    <source>
        <dbReference type="ARBA" id="ARBA00022989"/>
    </source>
</evidence>
<sequence length="559" mass="61424">MEKTTQITQITQVTQINNYTNNSSPGLREKSLKTWGLVALVLFYALIVVIGIIASCCRRRKVSGTNKEDLMLAGRNIGLLLGTFTMTATWVGGGYINGTAESVYTSGLIWAQAPIGYSISLCLGGLIFAKSMRKAGYVTMLDAFEARFGRIMAALLYIPALMGEIFWSAAILNALGASLSVIIALDHKWSIIISAGVAITYVLFGGLFSVAFTDVIQLFCILIGLWLAIPFALTNSATRSISDTFTTWWDADQLPEKEGWSLWSENALLLIFGGIPWQVYFQRVLSAKNERVAQLLSFFGALGCLIMAIPAILVGAIAKSTKWNETDYKYYGKLKMEMVAGQQQAMPDASSSLILPYVLEYLTPVPVAVIGLGAISAAVMSSADSSILSASSMFAKNIYDPLMSVCFRRNVKDRELIWIVRLAIFFIAAAACALAIQIDSVYTLWYLSSDLCYVIILPQLICAVHVPYTEKWGSIAGFLVGIFFRLSGGDKDLDIPALIEYPYYDAGTQNFPYKTLSMLISLITLLLVSAISYLYKKKSGRRHSFEFVAYGSTVDKVKY</sequence>
<dbReference type="InterPro" id="IPR001734">
    <property type="entry name" value="Na/solute_symporter"/>
</dbReference>
<evidence type="ECO:0000256" key="1">
    <source>
        <dbReference type="ARBA" id="ARBA00004141"/>
    </source>
</evidence>
<keyword evidence="6" id="KW-0530">Neurotransmitter biosynthesis</keyword>
<keyword evidence="10 14" id="KW-0472">Membrane</keyword>
<feature type="transmembrane region" description="Helical" evidence="14">
    <location>
        <begin position="260"/>
        <end position="280"/>
    </location>
</feature>
<comment type="subcellular location">
    <subcellularLocation>
        <location evidence="1">Membrane</location>
        <topology evidence="1">Multi-pass membrane protein</topology>
    </subcellularLocation>
</comment>
<keyword evidence="8" id="KW-0915">Sodium</keyword>
<evidence type="ECO:0000256" key="6">
    <source>
        <dbReference type="ARBA" id="ARBA00022979"/>
    </source>
</evidence>
<dbReference type="Pfam" id="PF00474">
    <property type="entry name" value="SSF"/>
    <property type="match status" value="1"/>
</dbReference>
<dbReference type="GO" id="GO:0005307">
    <property type="term" value="F:choline:sodium symporter activity"/>
    <property type="evidence" value="ECO:0007669"/>
    <property type="project" value="TreeGrafter"/>
</dbReference>
<evidence type="ECO:0000256" key="13">
    <source>
        <dbReference type="RuleBase" id="RU362091"/>
    </source>
</evidence>
<evidence type="ECO:0000256" key="2">
    <source>
        <dbReference type="ARBA" id="ARBA00006434"/>
    </source>
</evidence>
<keyword evidence="12" id="KW-0739">Sodium transport</keyword>
<feature type="transmembrane region" description="Helical" evidence="14">
    <location>
        <begin position="516"/>
        <end position="535"/>
    </location>
</feature>
<feature type="transmembrane region" description="Helical" evidence="14">
    <location>
        <begin position="215"/>
        <end position="233"/>
    </location>
</feature>
<keyword evidence="16" id="KW-1185">Reference proteome</keyword>
<dbReference type="PANTHER" id="PTHR45897">
    <property type="entry name" value="HIGH-AFFINITY CHOLINE TRANSPORTER 1"/>
    <property type="match status" value="1"/>
</dbReference>
<dbReference type="GO" id="GO:0008292">
    <property type="term" value="P:acetylcholine biosynthetic process"/>
    <property type="evidence" value="ECO:0007669"/>
    <property type="project" value="TreeGrafter"/>
</dbReference>
<feature type="transmembrane region" description="Helical" evidence="14">
    <location>
        <begin position="292"/>
        <end position="318"/>
    </location>
</feature>
<keyword evidence="3" id="KW-0813">Transport</keyword>
<dbReference type="InterPro" id="IPR052244">
    <property type="entry name" value="Choline_transporter"/>
</dbReference>
<gene>
    <name evidence="15" type="ORF">DGYR_LOCUS942</name>
</gene>
<keyword evidence="5" id="KW-0769">Symport</keyword>
<dbReference type="PANTHER" id="PTHR45897:SF4">
    <property type="entry name" value="HIGH-AFFINITY CHOLINE TRANSPORTER 1"/>
    <property type="match status" value="1"/>
</dbReference>
<dbReference type="CDD" id="cd11474">
    <property type="entry name" value="SLC5sbd_CHT"/>
    <property type="match status" value="1"/>
</dbReference>
<organism evidence="15 16">
    <name type="scientific">Dimorphilus gyrociliatus</name>
    <dbReference type="NCBI Taxonomy" id="2664684"/>
    <lineage>
        <taxon>Eukaryota</taxon>
        <taxon>Metazoa</taxon>
        <taxon>Spiralia</taxon>
        <taxon>Lophotrochozoa</taxon>
        <taxon>Annelida</taxon>
        <taxon>Polychaeta</taxon>
        <taxon>Polychaeta incertae sedis</taxon>
        <taxon>Dinophilidae</taxon>
        <taxon>Dimorphilus</taxon>
    </lineage>
</organism>
<evidence type="ECO:0000313" key="15">
    <source>
        <dbReference type="EMBL" id="CAD5111691.1"/>
    </source>
</evidence>
<feature type="transmembrane region" description="Helical" evidence="14">
    <location>
        <begin position="472"/>
        <end position="488"/>
    </location>
</feature>
<evidence type="ECO:0000313" key="16">
    <source>
        <dbReference type="Proteomes" id="UP000549394"/>
    </source>
</evidence>
<accession>A0A7I8V7P7</accession>
<feature type="transmembrane region" description="Helical" evidence="14">
    <location>
        <begin position="361"/>
        <end position="383"/>
    </location>
</feature>
<dbReference type="Gene3D" id="1.20.1730.10">
    <property type="entry name" value="Sodium/glucose cotransporter"/>
    <property type="match status" value="1"/>
</dbReference>
<dbReference type="PROSITE" id="PS50283">
    <property type="entry name" value="NA_SOLUT_SYMP_3"/>
    <property type="match status" value="1"/>
</dbReference>
<keyword evidence="9" id="KW-0406">Ion transport</keyword>
<feature type="transmembrane region" description="Helical" evidence="14">
    <location>
        <begin position="77"/>
        <end position="96"/>
    </location>
</feature>
<keyword evidence="7 14" id="KW-1133">Transmembrane helix</keyword>
<proteinExistence type="inferred from homology"/>
<feature type="transmembrane region" description="Helical" evidence="14">
    <location>
        <begin position="108"/>
        <end position="129"/>
    </location>
</feature>
<feature type="transmembrane region" description="Helical" evidence="14">
    <location>
        <begin position="418"/>
        <end position="438"/>
    </location>
</feature>
<dbReference type="EMBL" id="CAJFCJ010000002">
    <property type="protein sequence ID" value="CAD5111691.1"/>
    <property type="molecule type" value="Genomic_DNA"/>
</dbReference>
<evidence type="ECO:0000256" key="3">
    <source>
        <dbReference type="ARBA" id="ARBA00022448"/>
    </source>
</evidence>
<keyword evidence="4 14" id="KW-0812">Transmembrane</keyword>